<dbReference type="GO" id="GO:0006511">
    <property type="term" value="P:ubiquitin-dependent protein catabolic process"/>
    <property type="evidence" value="ECO:0007669"/>
    <property type="project" value="InterPro"/>
</dbReference>
<reference evidence="4" key="1">
    <citation type="journal article" date="2018" name="Nat. Plants">
        <title>Whole-genome landscape of Medicago truncatula symbiotic genes.</title>
        <authorList>
            <person name="Pecrix Y."/>
            <person name="Staton S.E."/>
            <person name="Sallet E."/>
            <person name="Lelandais-Briere C."/>
            <person name="Moreau S."/>
            <person name="Carrere S."/>
            <person name="Blein T."/>
            <person name="Jardinaud M.F."/>
            <person name="Latrasse D."/>
            <person name="Zouine M."/>
            <person name="Zahm M."/>
            <person name="Kreplak J."/>
            <person name="Mayjonade B."/>
            <person name="Satge C."/>
            <person name="Perez M."/>
            <person name="Cauet S."/>
            <person name="Marande W."/>
            <person name="Chantry-Darmon C."/>
            <person name="Lopez-Roques C."/>
            <person name="Bouchez O."/>
            <person name="Berard A."/>
            <person name="Debelle F."/>
            <person name="Munos S."/>
            <person name="Bendahmane A."/>
            <person name="Berges H."/>
            <person name="Niebel A."/>
            <person name="Buitink J."/>
            <person name="Frugier F."/>
            <person name="Benhamed M."/>
            <person name="Crespi M."/>
            <person name="Gouzy J."/>
            <person name="Gamas P."/>
        </authorList>
    </citation>
    <scope>NUCLEOTIDE SEQUENCE [LARGE SCALE GENOMIC DNA]</scope>
    <source>
        <strain evidence="4">cv. Jemalong A17</strain>
    </source>
</reference>
<dbReference type="Gene3D" id="3.30.710.10">
    <property type="entry name" value="Potassium Channel Kv1.1, Chain A"/>
    <property type="match status" value="1"/>
</dbReference>
<sequence length="55" mass="6385">MLAANYLDFKTLLDLTCKTVANMMLEAKTPEAIRKKLHIKSNYTPEEEEKIRSEN</sequence>
<evidence type="ECO:0000256" key="1">
    <source>
        <dbReference type="ARBA" id="ARBA00004906"/>
    </source>
</evidence>
<dbReference type="Proteomes" id="UP000265566">
    <property type="component" value="Chromosome 4"/>
</dbReference>
<dbReference type="Gramene" id="rna21571">
    <property type="protein sequence ID" value="RHN59529.1"/>
    <property type="gene ID" value="gene21571"/>
</dbReference>
<feature type="domain" description="SKP1 component dimerisation" evidence="2">
    <location>
        <begin position="10"/>
        <end position="55"/>
    </location>
</feature>
<comment type="caution">
    <text evidence="3">The sequence shown here is derived from an EMBL/GenBank/DDBJ whole genome shotgun (WGS) entry which is preliminary data.</text>
</comment>
<comment type="pathway">
    <text evidence="1">Protein modification; protein ubiquitination.</text>
</comment>
<dbReference type="InterPro" id="IPR011333">
    <property type="entry name" value="SKP1/BTB/POZ_sf"/>
</dbReference>
<evidence type="ECO:0000313" key="4">
    <source>
        <dbReference type="Proteomes" id="UP000265566"/>
    </source>
</evidence>
<dbReference type="EMBL" id="PSQE01000004">
    <property type="protein sequence ID" value="RHN59529.1"/>
    <property type="molecule type" value="Genomic_DNA"/>
</dbReference>
<dbReference type="InterPro" id="IPR016072">
    <property type="entry name" value="Skp1_comp_dimer"/>
</dbReference>
<dbReference type="Pfam" id="PF01466">
    <property type="entry name" value="Skp1"/>
    <property type="match status" value="1"/>
</dbReference>
<protein>
    <submittedName>
        <fullName evidence="3">Putative SKP1 component, dimerization</fullName>
    </submittedName>
</protein>
<proteinExistence type="predicted"/>
<evidence type="ECO:0000313" key="3">
    <source>
        <dbReference type="EMBL" id="RHN59529.1"/>
    </source>
</evidence>
<accession>A0A396I1Q1</accession>
<name>A0A396I1Q1_MEDTR</name>
<evidence type="ECO:0000259" key="2">
    <source>
        <dbReference type="Pfam" id="PF01466"/>
    </source>
</evidence>
<gene>
    <name evidence="3" type="ORF">MtrunA17_Chr4g0014291</name>
</gene>
<organism evidence="3 4">
    <name type="scientific">Medicago truncatula</name>
    <name type="common">Barrel medic</name>
    <name type="synonym">Medicago tribuloides</name>
    <dbReference type="NCBI Taxonomy" id="3880"/>
    <lineage>
        <taxon>Eukaryota</taxon>
        <taxon>Viridiplantae</taxon>
        <taxon>Streptophyta</taxon>
        <taxon>Embryophyta</taxon>
        <taxon>Tracheophyta</taxon>
        <taxon>Spermatophyta</taxon>
        <taxon>Magnoliopsida</taxon>
        <taxon>eudicotyledons</taxon>
        <taxon>Gunneridae</taxon>
        <taxon>Pentapetalae</taxon>
        <taxon>rosids</taxon>
        <taxon>fabids</taxon>
        <taxon>Fabales</taxon>
        <taxon>Fabaceae</taxon>
        <taxon>Papilionoideae</taxon>
        <taxon>50 kb inversion clade</taxon>
        <taxon>NPAAA clade</taxon>
        <taxon>Hologalegina</taxon>
        <taxon>IRL clade</taxon>
        <taxon>Trifolieae</taxon>
        <taxon>Medicago</taxon>
    </lineage>
</organism>
<dbReference type="PANTHER" id="PTHR11165">
    <property type="entry name" value="SKP1"/>
    <property type="match status" value="1"/>
</dbReference>
<dbReference type="SUPFAM" id="SSF81382">
    <property type="entry name" value="Skp1 dimerisation domain-like"/>
    <property type="match status" value="1"/>
</dbReference>
<dbReference type="AlphaFoldDB" id="A0A396I1Q1"/>
<dbReference type="InterPro" id="IPR036296">
    <property type="entry name" value="SKP1-like_dim_sf"/>
</dbReference>
<dbReference type="InterPro" id="IPR016897">
    <property type="entry name" value="SKP1"/>
</dbReference>